<dbReference type="Gene3D" id="1.10.443.10">
    <property type="entry name" value="Intergrase catalytic core"/>
    <property type="match status" value="1"/>
</dbReference>
<proteinExistence type="inferred from homology"/>
<evidence type="ECO:0000313" key="7">
    <source>
        <dbReference type="Proteomes" id="UP000240475"/>
    </source>
</evidence>
<dbReference type="GO" id="GO:0015074">
    <property type="term" value="P:DNA integration"/>
    <property type="evidence" value="ECO:0007669"/>
    <property type="project" value="UniProtKB-KW"/>
</dbReference>
<evidence type="ECO:0000256" key="1">
    <source>
        <dbReference type="ARBA" id="ARBA00008857"/>
    </source>
</evidence>
<keyword evidence="4" id="KW-0233">DNA recombination</keyword>
<feature type="domain" description="Tyr recombinase" evidence="5">
    <location>
        <begin position="120"/>
        <end position="340"/>
    </location>
</feature>
<dbReference type="EMBL" id="CP028490">
    <property type="protein sequence ID" value="AVX26229.1"/>
    <property type="molecule type" value="Genomic_DNA"/>
</dbReference>
<keyword evidence="3" id="KW-0238">DNA-binding</keyword>
<gene>
    <name evidence="6" type="ORF">DA456_24115</name>
</gene>
<comment type="similarity">
    <text evidence="1">Belongs to the 'phage' integrase family.</text>
</comment>
<evidence type="ECO:0000256" key="3">
    <source>
        <dbReference type="ARBA" id="ARBA00023125"/>
    </source>
</evidence>
<evidence type="ECO:0000256" key="2">
    <source>
        <dbReference type="ARBA" id="ARBA00022908"/>
    </source>
</evidence>
<organism evidence="6 7">
    <name type="scientific">Pseudomonas syringae pv. atrofaciens</name>
    <dbReference type="NCBI Taxonomy" id="192087"/>
    <lineage>
        <taxon>Bacteria</taxon>
        <taxon>Pseudomonadati</taxon>
        <taxon>Pseudomonadota</taxon>
        <taxon>Gammaproteobacteria</taxon>
        <taxon>Pseudomonadales</taxon>
        <taxon>Pseudomonadaceae</taxon>
        <taxon>Pseudomonas</taxon>
        <taxon>Pseudomonas syringae</taxon>
    </lineage>
</organism>
<evidence type="ECO:0000313" key="6">
    <source>
        <dbReference type="EMBL" id="AVX26229.1"/>
    </source>
</evidence>
<evidence type="ECO:0000256" key="4">
    <source>
        <dbReference type="ARBA" id="ARBA00023172"/>
    </source>
</evidence>
<dbReference type="SUPFAM" id="SSF56349">
    <property type="entry name" value="DNA breaking-rejoining enzymes"/>
    <property type="match status" value="1"/>
</dbReference>
<dbReference type="GO" id="GO:0006310">
    <property type="term" value="P:DNA recombination"/>
    <property type="evidence" value="ECO:0007669"/>
    <property type="project" value="UniProtKB-KW"/>
</dbReference>
<dbReference type="InterPro" id="IPR050090">
    <property type="entry name" value="Tyrosine_recombinase_XerCD"/>
</dbReference>
<dbReference type="InterPro" id="IPR013762">
    <property type="entry name" value="Integrase-like_cat_sf"/>
</dbReference>
<dbReference type="AlphaFoldDB" id="A0AAD0IEX8"/>
<dbReference type="Pfam" id="PF00589">
    <property type="entry name" value="Phage_integrase"/>
    <property type="match status" value="1"/>
</dbReference>
<dbReference type="PANTHER" id="PTHR30349:SF41">
    <property type="entry name" value="INTEGRASE_RECOMBINASE PROTEIN MJ0367-RELATED"/>
    <property type="match status" value="1"/>
</dbReference>
<protein>
    <submittedName>
        <fullName evidence="6">Integrase</fullName>
    </submittedName>
</protein>
<dbReference type="GO" id="GO:0003677">
    <property type="term" value="F:DNA binding"/>
    <property type="evidence" value="ECO:0007669"/>
    <property type="project" value="UniProtKB-KW"/>
</dbReference>
<keyword evidence="2" id="KW-0229">DNA integration</keyword>
<name>A0AAD0IEX8_PSESX</name>
<dbReference type="PROSITE" id="PS51898">
    <property type="entry name" value="TYR_RECOMBINASE"/>
    <property type="match status" value="1"/>
</dbReference>
<evidence type="ECO:0000259" key="5">
    <source>
        <dbReference type="PROSITE" id="PS51898"/>
    </source>
</evidence>
<sequence>MGDYAAKLSQLLRRCYRDGRDPVMMNDGDFTSYIGELRKELSPENPALKKRTEDSITEIGRVWLDFLGFVGRLNGNDDFVSPEGRIRAQTKTFEFLDNHSNVTKRTYLVHHSFGPPSRRKSRDPITTEQILQLKQASIKSAASNFVKGRRSLLIDVLTDTGARRSEIANLTIDDVTIAKSMPEPTLSMTTLKRGQPIIRQVPIMPSVLQLLDTHIQKQRRDIIKEIYKGKKDHRFFFVSETTGQPLTSKTLYNEIEKIKVLAGIESQICPHMFRHRFITEYFIDFIKQHEINNKDDFRRTLLVNAQIFKEAVIQWTGHLNANSIDTYLHLALARLNDYSTTVTSVHIKRAVDGYFVRQQELSQRLEEGMPVEDYLAELKLLKSLYEQDLAVAESR</sequence>
<dbReference type="InterPro" id="IPR002104">
    <property type="entry name" value="Integrase_catalytic"/>
</dbReference>
<accession>A0AAD0IEX8</accession>
<reference evidence="6 7" key="1">
    <citation type="submission" date="2018-04" db="EMBL/GenBank/DDBJ databases">
        <authorList>
            <person name="Cha J.-S."/>
        </authorList>
    </citation>
    <scope>NUCLEOTIDE SEQUENCE [LARGE SCALE GENOMIC DNA]</scope>
    <source>
        <strain evidence="6 7">LMG5095</strain>
    </source>
</reference>
<dbReference type="Proteomes" id="UP000240475">
    <property type="component" value="Chromosome"/>
</dbReference>
<dbReference type="InterPro" id="IPR011010">
    <property type="entry name" value="DNA_brk_join_enz"/>
</dbReference>
<dbReference type="CDD" id="cd00397">
    <property type="entry name" value="DNA_BRE_C"/>
    <property type="match status" value="1"/>
</dbReference>
<dbReference type="PANTHER" id="PTHR30349">
    <property type="entry name" value="PHAGE INTEGRASE-RELATED"/>
    <property type="match status" value="1"/>
</dbReference>